<reference evidence="2" key="2">
    <citation type="submission" date="2021-06" db="EMBL/GenBank/DDBJ databases">
        <authorList>
            <person name="Rogers T.H."/>
            <person name="Ramsay J.P."/>
            <person name="Wang P."/>
            <person name="Terpolilli J."/>
        </authorList>
    </citation>
    <scope>NUCLEOTIDE SEQUENCE</scope>
    <source>
        <strain evidence="2">WSM5005</strain>
    </source>
</reference>
<protein>
    <submittedName>
        <fullName evidence="2">Uncharacterized protein</fullName>
    </submittedName>
</protein>
<dbReference type="OrthoDB" id="9131625at2"/>
<dbReference type="STRING" id="754502.BJG93_10230"/>
<evidence type="ECO:0000313" key="2">
    <source>
        <dbReference type="EMBL" id="APA85727.1"/>
    </source>
</evidence>
<keyword evidence="1" id="KW-1133">Transmembrane helix</keyword>
<keyword evidence="1" id="KW-0472">Membrane</keyword>
<dbReference type="AlphaFoldDB" id="A0A1I9YHE4"/>
<dbReference type="KEGG" id="pspw:BJG93_10230"/>
<name>A0A1I9YHE4_9BURK</name>
<sequence>MRRRALDIGSYARAPVCGGNSLIEVMLAVALVAISALGLIAAQVWTAREARAMTLRESAAWIADSIAEATITSFIGDAALNQWSARASALLPHGEASIGESGEVATARVTWASVQNRPAAGDVIARPAQPCGGVDAPAGSSCVALAFAK</sequence>
<accession>A0A1I9YHE4</accession>
<proteinExistence type="predicted"/>
<evidence type="ECO:0000313" key="3">
    <source>
        <dbReference type="Proteomes" id="UP000179860"/>
    </source>
</evidence>
<reference evidence="2" key="1">
    <citation type="submission" date="2016-09" db="EMBL/GenBank/DDBJ databases">
        <title>The Complete Genome of Burkholderia sprentiae wsm5005.</title>
        <authorList>
            <person name="De Meyer S."/>
            <person name="Wang P."/>
            <person name="Terpolilli J."/>
        </authorList>
    </citation>
    <scope>NUCLEOTIDE SEQUENCE [LARGE SCALE GENOMIC DNA]</scope>
    <source>
        <strain evidence="2">WSM5005</strain>
    </source>
</reference>
<keyword evidence="1" id="KW-0812">Transmembrane</keyword>
<evidence type="ECO:0000256" key="1">
    <source>
        <dbReference type="SAM" id="Phobius"/>
    </source>
</evidence>
<dbReference type="RefSeq" id="WP_027196783.1">
    <property type="nucleotide sequence ID" value="NZ_CP017561.2"/>
</dbReference>
<dbReference type="Proteomes" id="UP000179860">
    <property type="component" value="Chromosome 1"/>
</dbReference>
<dbReference type="EMBL" id="CP017561">
    <property type="protein sequence ID" value="APA85727.1"/>
    <property type="molecule type" value="Genomic_DNA"/>
</dbReference>
<feature type="transmembrane region" description="Helical" evidence="1">
    <location>
        <begin position="21"/>
        <end position="45"/>
    </location>
</feature>
<gene>
    <name evidence="2" type="ORF">BJG93_10230</name>
</gene>
<keyword evidence="3" id="KW-1185">Reference proteome</keyword>
<organism evidence="2 3">
    <name type="scientific">Paraburkholderia sprentiae WSM5005</name>
    <dbReference type="NCBI Taxonomy" id="754502"/>
    <lineage>
        <taxon>Bacteria</taxon>
        <taxon>Pseudomonadati</taxon>
        <taxon>Pseudomonadota</taxon>
        <taxon>Betaproteobacteria</taxon>
        <taxon>Burkholderiales</taxon>
        <taxon>Burkholderiaceae</taxon>
        <taxon>Paraburkholderia</taxon>
    </lineage>
</organism>